<sequence>MKSMYIPVEAGYLFCKTIGKGKPLVLLHGSEENHEIFEKQMAYFSSHYQVIVLDSRGHGRSDHGTGPLTFKQMTQDIVEVLNYLKIKSVSVIGFSDGGNLALYLASHYPEKVDKMILIGANFKANGLKLNAWLQVKWQYSYLNGLGKIFPASRRRKEVIDLMLHQLDLKETDLKKIQAPTLIVAGEFDVIKRQHTNEVHRLIATSQLVIVPKATHFLMVEEYELFNQLADQFLQEPSIR</sequence>
<accession>A0ABW4NPG3</accession>
<protein>
    <submittedName>
        <fullName evidence="3">Alpha/beta fold hydrolase</fullName>
    </submittedName>
</protein>
<keyword evidence="4" id="KW-1185">Reference proteome</keyword>
<dbReference type="Pfam" id="PF00561">
    <property type="entry name" value="Abhydrolase_1"/>
    <property type="match status" value="1"/>
</dbReference>
<dbReference type="RefSeq" id="WP_058920074.1">
    <property type="nucleotide sequence ID" value="NZ_JBHSQC010000006.1"/>
</dbReference>
<dbReference type="GO" id="GO:0016787">
    <property type="term" value="F:hydrolase activity"/>
    <property type="evidence" value="ECO:0007669"/>
    <property type="project" value="UniProtKB-KW"/>
</dbReference>
<dbReference type="InterPro" id="IPR000073">
    <property type="entry name" value="AB_hydrolase_1"/>
</dbReference>
<evidence type="ECO:0000259" key="2">
    <source>
        <dbReference type="Pfam" id="PF00561"/>
    </source>
</evidence>
<proteinExistence type="predicted"/>
<gene>
    <name evidence="3" type="ORF">ACFSBK_09875</name>
</gene>
<evidence type="ECO:0000256" key="1">
    <source>
        <dbReference type="ARBA" id="ARBA00022801"/>
    </source>
</evidence>
<reference evidence="4" key="1">
    <citation type="journal article" date="2019" name="Int. J. Syst. Evol. Microbiol.">
        <title>The Global Catalogue of Microorganisms (GCM) 10K type strain sequencing project: providing services to taxonomists for standard genome sequencing and annotation.</title>
        <authorList>
            <consortium name="The Broad Institute Genomics Platform"/>
            <consortium name="The Broad Institute Genome Sequencing Center for Infectious Disease"/>
            <person name="Wu L."/>
            <person name="Ma J."/>
        </authorList>
    </citation>
    <scope>NUCLEOTIDE SEQUENCE [LARGE SCALE GENOMIC DNA]</scope>
    <source>
        <strain evidence="4">KCTC 42143</strain>
    </source>
</reference>
<dbReference type="PANTHER" id="PTHR43798">
    <property type="entry name" value="MONOACYLGLYCEROL LIPASE"/>
    <property type="match status" value="1"/>
</dbReference>
<dbReference type="InterPro" id="IPR050266">
    <property type="entry name" value="AB_hydrolase_sf"/>
</dbReference>
<dbReference type="SUPFAM" id="SSF53474">
    <property type="entry name" value="alpha/beta-Hydrolases"/>
    <property type="match status" value="1"/>
</dbReference>
<organism evidence="3 4">
    <name type="scientific">Carnobacterium antarcticum</name>
    <dbReference type="NCBI Taxonomy" id="2126436"/>
    <lineage>
        <taxon>Bacteria</taxon>
        <taxon>Bacillati</taxon>
        <taxon>Bacillota</taxon>
        <taxon>Bacilli</taxon>
        <taxon>Lactobacillales</taxon>
        <taxon>Carnobacteriaceae</taxon>
        <taxon>Carnobacterium</taxon>
    </lineage>
</organism>
<name>A0ABW4NPG3_9LACT</name>
<dbReference type="Gene3D" id="3.40.50.1820">
    <property type="entry name" value="alpha/beta hydrolase"/>
    <property type="match status" value="1"/>
</dbReference>
<evidence type="ECO:0000313" key="3">
    <source>
        <dbReference type="EMBL" id="MFD1800151.1"/>
    </source>
</evidence>
<comment type="caution">
    <text evidence="3">The sequence shown here is derived from an EMBL/GenBank/DDBJ whole genome shotgun (WGS) entry which is preliminary data.</text>
</comment>
<keyword evidence="1 3" id="KW-0378">Hydrolase</keyword>
<dbReference type="PANTHER" id="PTHR43798:SF31">
    <property type="entry name" value="AB HYDROLASE SUPERFAMILY PROTEIN YCLE"/>
    <property type="match status" value="1"/>
</dbReference>
<dbReference type="InterPro" id="IPR029058">
    <property type="entry name" value="AB_hydrolase_fold"/>
</dbReference>
<dbReference type="PRINTS" id="PR00111">
    <property type="entry name" value="ABHYDROLASE"/>
</dbReference>
<evidence type="ECO:0000313" key="4">
    <source>
        <dbReference type="Proteomes" id="UP001597285"/>
    </source>
</evidence>
<dbReference type="Proteomes" id="UP001597285">
    <property type="component" value="Unassembled WGS sequence"/>
</dbReference>
<dbReference type="EMBL" id="JBHUFF010000018">
    <property type="protein sequence ID" value="MFD1800151.1"/>
    <property type="molecule type" value="Genomic_DNA"/>
</dbReference>
<feature type="domain" description="AB hydrolase-1" evidence="2">
    <location>
        <begin position="22"/>
        <end position="132"/>
    </location>
</feature>